<dbReference type="InParanoid" id="A0A0D0E5U9"/>
<accession>A0A0D0E5U9</accession>
<dbReference type="HOGENOM" id="CLU_720729_0_0_1"/>
<feature type="region of interest" description="Disordered" evidence="1">
    <location>
        <begin position="82"/>
        <end position="111"/>
    </location>
</feature>
<gene>
    <name evidence="2" type="ORF">PAXRUDRAFT_790961</name>
</gene>
<feature type="non-terminal residue" evidence="2">
    <location>
        <position position="1"/>
    </location>
</feature>
<proteinExistence type="predicted"/>
<reference evidence="2 3" key="1">
    <citation type="submission" date="2014-04" db="EMBL/GenBank/DDBJ databases">
        <authorList>
            <consortium name="DOE Joint Genome Institute"/>
            <person name="Kuo A."/>
            <person name="Kohler A."/>
            <person name="Jargeat P."/>
            <person name="Nagy L.G."/>
            <person name="Floudas D."/>
            <person name="Copeland A."/>
            <person name="Barry K.W."/>
            <person name="Cichocki N."/>
            <person name="Veneault-Fourrey C."/>
            <person name="LaButti K."/>
            <person name="Lindquist E.A."/>
            <person name="Lipzen A."/>
            <person name="Lundell T."/>
            <person name="Morin E."/>
            <person name="Murat C."/>
            <person name="Sun H."/>
            <person name="Tunlid A."/>
            <person name="Henrissat B."/>
            <person name="Grigoriev I.V."/>
            <person name="Hibbett D.S."/>
            <person name="Martin F."/>
            <person name="Nordberg H.P."/>
            <person name="Cantor M.N."/>
            <person name="Hua S.X."/>
        </authorList>
    </citation>
    <scope>NUCLEOTIDE SEQUENCE [LARGE SCALE GENOMIC DNA]</scope>
    <source>
        <strain evidence="2 3">Ve08.2h10</strain>
    </source>
</reference>
<evidence type="ECO:0000313" key="2">
    <source>
        <dbReference type="EMBL" id="KIK92905.1"/>
    </source>
</evidence>
<sequence>RGPVYLILKPRTLSEHFLYLGFSLIHYLRINMDIYHTTDSQESIISSAPDTQLLILALVARRASPIGWNNYHFDYNKPTPFDNISPPIPSGSQSYSCHDSHPDDGSQIADYEPSLPPPLPAWAPHERHVQPLALDPEEKSRLLTKATPASFLKLHQHNYLRVQRSNGNFWEVRCPHEDCDAWVKTGIKTRIPLSILGHFTNLEAHVGSKACGRMKVRTLSQHSRSSISVFFPNSSQPLSISSSTVLPAVVHSEITSTASNLLLLPPVQAHPLVTCPGYPIDETNWLVLPNIPIEANFPWLRRCPGQDKLTFDIEIFGQVFTAHAYDCEQDALLHRGACYPCSLLLPKIEAVASNACNHKPHTHKGLLTPLQLLQANNSLLEQIN</sequence>
<dbReference type="EMBL" id="KN825232">
    <property type="protein sequence ID" value="KIK92905.1"/>
    <property type="molecule type" value="Genomic_DNA"/>
</dbReference>
<protein>
    <submittedName>
        <fullName evidence="2">Uncharacterized protein</fullName>
    </submittedName>
</protein>
<dbReference type="AlphaFoldDB" id="A0A0D0E5U9"/>
<evidence type="ECO:0000256" key="1">
    <source>
        <dbReference type="SAM" id="MobiDB-lite"/>
    </source>
</evidence>
<evidence type="ECO:0000313" key="3">
    <source>
        <dbReference type="Proteomes" id="UP000054538"/>
    </source>
</evidence>
<organism evidence="2 3">
    <name type="scientific">Paxillus rubicundulus Ve08.2h10</name>
    <dbReference type="NCBI Taxonomy" id="930991"/>
    <lineage>
        <taxon>Eukaryota</taxon>
        <taxon>Fungi</taxon>
        <taxon>Dikarya</taxon>
        <taxon>Basidiomycota</taxon>
        <taxon>Agaricomycotina</taxon>
        <taxon>Agaricomycetes</taxon>
        <taxon>Agaricomycetidae</taxon>
        <taxon>Boletales</taxon>
        <taxon>Paxilineae</taxon>
        <taxon>Paxillaceae</taxon>
        <taxon>Paxillus</taxon>
    </lineage>
</organism>
<reference evidence="3" key="2">
    <citation type="submission" date="2015-01" db="EMBL/GenBank/DDBJ databases">
        <title>Evolutionary Origins and Diversification of the Mycorrhizal Mutualists.</title>
        <authorList>
            <consortium name="DOE Joint Genome Institute"/>
            <consortium name="Mycorrhizal Genomics Consortium"/>
            <person name="Kohler A."/>
            <person name="Kuo A."/>
            <person name="Nagy L.G."/>
            <person name="Floudas D."/>
            <person name="Copeland A."/>
            <person name="Barry K.W."/>
            <person name="Cichocki N."/>
            <person name="Veneault-Fourrey C."/>
            <person name="LaButti K."/>
            <person name="Lindquist E.A."/>
            <person name="Lipzen A."/>
            <person name="Lundell T."/>
            <person name="Morin E."/>
            <person name="Murat C."/>
            <person name="Riley R."/>
            <person name="Ohm R."/>
            <person name="Sun H."/>
            <person name="Tunlid A."/>
            <person name="Henrissat B."/>
            <person name="Grigoriev I.V."/>
            <person name="Hibbett D.S."/>
            <person name="Martin F."/>
        </authorList>
    </citation>
    <scope>NUCLEOTIDE SEQUENCE [LARGE SCALE GENOMIC DNA]</scope>
    <source>
        <strain evidence="3">Ve08.2h10</strain>
    </source>
</reference>
<dbReference type="Proteomes" id="UP000054538">
    <property type="component" value="Unassembled WGS sequence"/>
</dbReference>
<keyword evidence="3" id="KW-1185">Reference proteome</keyword>
<name>A0A0D0E5U9_9AGAM</name>